<accession>A0ABS4GD41</accession>
<dbReference type="Pfam" id="PF01869">
    <property type="entry name" value="BcrAD_BadFG"/>
    <property type="match status" value="1"/>
</dbReference>
<dbReference type="PANTHER" id="PTHR12862">
    <property type="entry name" value="BADF TYPE ATPASE DOMAIN-CONTAINING PROTEIN"/>
    <property type="match status" value="1"/>
</dbReference>
<keyword evidence="3" id="KW-1185">Reference proteome</keyword>
<reference evidence="2 3" key="1">
    <citation type="submission" date="2021-03" db="EMBL/GenBank/DDBJ databases">
        <title>Genomic Encyclopedia of Type Strains, Phase IV (KMG-IV): sequencing the most valuable type-strain genomes for metagenomic binning, comparative biology and taxonomic classification.</title>
        <authorList>
            <person name="Goeker M."/>
        </authorList>
    </citation>
    <scope>NUCLEOTIDE SEQUENCE [LARGE SCALE GENOMIC DNA]</scope>
    <source>
        <strain evidence="2 3">DSM 24004</strain>
    </source>
</reference>
<dbReference type="Gene3D" id="3.30.420.40">
    <property type="match status" value="2"/>
</dbReference>
<dbReference type="EMBL" id="JAGGKS010000003">
    <property type="protein sequence ID" value="MBP1925604.1"/>
    <property type="molecule type" value="Genomic_DNA"/>
</dbReference>
<dbReference type="InterPro" id="IPR039758">
    <property type="entry name" value="NAGK-like"/>
</dbReference>
<dbReference type="CDD" id="cd24007">
    <property type="entry name" value="ASKHA_NBD_eukNAGK-like"/>
    <property type="match status" value="1"/>
</dbReference>
<proteinExistence type="predicted"/>
<protein>
    <submittedName>
        <fullName evidence="2">N-acetylglucosamine kinase-like BadF-type ATPase</fullName>
    </submittedName>
</protein>
<dbReference type="SUPFAM" id="SSF53067">
    <property type="entry name" value="Actin-like ATPase domain"/>
    <property type="match status" value="2"/>
</dbReference>
<feature type="domain" description="ATPase BadF/BadG/BcrA/BcrD type" evidence="1">
    <location>
        <begin position="5"/>
        <end position="289"/>
    </location>
</feature>
<evidence type="ECO:0000313" key="3">
    <source>
        <dbReference type="Proteomes" id="UP001519342"/>
    </source>
</evidence>
<evidence type="ECO:0000259" key="1">
    <source>
        <dbReference type="Pfam" id="PF01869"/>
    </source>
</evidence>
<dbReference type="Proteomes" id="UP001519342">
    <property type="component" value="Unassembled WGS sequence"/>
</dbReference>
<dbReference type="PANTHER" id="PTHR12862:SF0">
    <property type="entry name" value="N-ACETYL-D-GLUCOSAMINE KINASE"/>
    <property type="match status" value="1"/>
</dbReference>
<name>A0ABS4GD41_9FIRM</name>
<dbReference type="RefSeq" id="WP_209511324.1">
    <property type="nucleotide sequence ID" value="NZ_JAGGKS010000003.1"/>
</dbReference>
<sequence length="299" mass="33082">MKYLIGIDSGGTKSEIVAYDLEYNPIYKNIGGFGNPAVNLNETISNVSALIDSCLKELGRVECQLIGIGMAAVETGNYIEVIQNYIKNKFRVNTIVLNDAEMTCKAYLGNNDGILVVSGTGSSCYVQKNGEGEMVGGWSHILGDEGSGYHTVIEAFKEIVYKFDRQISFDSLSEALLGRIGGSTRSHIMNYIYTNQKNEIASLFKIIVDYSRKENPDAIKLLENAGKYLAESTLVSYKIKKFDKEIIIGLKGGVFYNSSYVLSSYKNEINNVINRYSLIEKDISATRGVINIYKNGILL</sequence>
<organism evidence="2 3">
    <name type="scientific">Sedimentibacter acidaminivorans</name>
    <dbReference type="NCBI Taxonomy" id="913099"/>
    <lineage>
        <taxon>Bacteria</taxon>
        <taxon>Bacillati</taxon>
        <taxon>Bacillota</taxon>
        <taxon>Tissierellia</taxon>
        <taxon>Sedimentibacter</taxon>
    </lineage>
</organism>
<comment type="caution">
    <text evidence="2">The sequence shown here is derived from an EMBL/GenBank/DDBJ whole genome shotgun (WGS) entry which is preliminary data.</text>
</comment>
<evidence type="ECO:0000313" key="2">
    <source>
        <dbReference type="EMBL" id="MBP1925604.1"/>
    </source>
</evidence>
<dbReference type="InterPro" id="IPR043129">
    <property type="entry name" value="ATPase_NBD"/>
</dbReference>
<gene>
    <name evidence="2" type="ORF">J2Z76_001463</name>
</gene>
<dbReference type="InterPro" id="IPR002731">
    <property type="entry name" value="ATPase_BadF"/>
</dbReference>